<dbReference type="RefSeq" id="WP_212527818.1">
    <property type="nucleotide sequence ID" value="NZ_JAGSOG010000027.1"/>
</dbReference>
<dbReference type="PRINTS" id="PR00081">
    <property type="entry name" value="GDHRDH"/>
</dbReference>
<protein>
    <submittedName>
        <fullName evidence="2">SDR family oxidoreductase</fullName>
    </submittedName>
</protein>
<dbReference type="PANTHER" id="PTHR42879">
    <property type="entry name" value="3-OXOACYL-(ACYL-CARRIER-PROTEIN) REDUCTASE"/>
    <property type="match status" value="1"/>
</dbReference>
<dbReference type="InterPro" id="IPR050259">
    <property type="entry name" value="SDR"/>
</dbReference>
<evidence type="ECO:0000256" key="1">
    <source>
        <dbReference type="ARBA" id="ARBA00006484"/>
    </source>
</evidence>
<dbReference type="CDD" id="cd05233">
    <property type="entry name" value="SDR_c"/>
    <property type="match status" value="1"/>
</dbReference>
<accession>A0A941ILR2</accession>
<dbReference type="SUPFAM" id="SSF51735">
    <property type="entry name" value="NAD(P)-binding Rossmann-fold domains"/>
    <property type="match status" value="1"/>
</dbReference>
<dbReference type="InterPro" id="IPR020904">
    <property type="entry name" value="Sc_DH/Rdtase_CS"/>
</dbReference>
<dbReference type="InterPro" id="IPR036291">
    <property type="entry name" value="NAD(P)-bd_dom_sf"/>
</dbReference>
<dbReference type="PRINTS" id="PR00080">
    <property type="entry name" value="SDRFAMILY"/>
</dbReference>
<dbReference type="PROSITE" id="PS00061">
    <property type="entry name" value="ADH_SHORT"/>
    <property type="match status" value="1"/>
</dbReference>
<proteinExistence type="inferred from homology"/>
<dbReference type="PANTHER" id="PTHR42879:SF2">
    <property type="entry name" value="3-OXOACYL-[ACYL-CARRIER-PROTEIN] REDUCTASE FABG"/>
    <property type="match status" value="1"/>
</dbReference>
<dbReference type="Proteomes" id="UP000675781">
    <property type="component" value="Unassembled WGS sequence"/>
</dbReference>
<evidence type="ECO:0000313" key="2">
    <source>
        <dbReference type="EMBL" id="MBR7833295.1"/>
    </source>
</evidence>
<dbReference type="AlphaFoldDB" id="A0A941ILR2"/>
<reference evidence="2" key="1">
    <citation type="submission" date="2021-04" db="EMBL/GenBank/DDBJ databases">
        <title>Genome based classification of Actinospica acidithermotolerans sp. nov., an actinobacterium isolated from an Indonesian hot spring.</title>
        <authorList>
            <person name="Kusuma A.B."/>
            <person name="Putra K.E."/>
            <person name="Nafisah S."/>
            <person name="Loh J."/>
            <person name="Nouioui I."/>
            <person name="Goodfellow M."/>
        </authorList>
    </citation>
    <scope>NUCLEOTIDE SEQUENCE</scope>
    <source>
        <strain evidence="2">CSCA 57</strain>
    </source>
</reference>
<organism evidence="2 3">
    <name type="scientific">Actinospica durhamensis</name>
    <dbReference type="NCBI Taxonomy" id="1508375"/>
    <lineage>
        <taxon>Bacteria</taxon>
        <taxon>Bacillati</taxon>
        <taxon>Actinomycetota</taxon>
        <taxon>Actinomycetes</taxon>
        <taxon>Catenulisporales</taxon>
        <taxon>Actinospicaceae</taxon>
        <taxon>Actinospica</taxon>
    </lineage>
</organism>
<dbReference type="Pfam" id="PF13561">
    <property type="entry name" value="adh_short_C2"/>
    <property type="match status" value="1"/>
</dbReference>
<dbReference type="Gene3D" id="3.40.50.720">
    <property type="entry name" value="NAD(P)-binding Rossmann-like Domain"/>
    <property type="match status" value="1"/>
</dbReference>
<comment type="similarity">
    <text evidence="1">Belongs to the short-chain dehydrogenases/reductases (SDR) family.</text>
</comment>
<dbReference type="InterPro" id="IPR002347">
    <property type="entry name" value="SDR_fam"/>
</dbReference>
<evidence type="ECO:0000313" key="3">
    <source>
        <dbReference type="Proteomes" id="UP000675781"/>
    </source>
</evidence>
<gene>
    <name evidence="2" type="ORF">KDL01_08460</name>
</gene>
<dbReference type="EMBL" id="JAGSOG010000027">
    <property type="protein sequence ID" value="MBR7833295.1"/>
    <property type="molecule type" value="Genomic_DNA"/>
</dbReference>
<name>A0A941ILR2_9ACTN</name>
<keyword evidence="3" id="KW-1185">Reference proteome</keyword>
<dbReference type="GO" id="GO:0032787">
    <property type="term" value="P:monocarboxylic acid metabolic process"/>
    <property type="evidence" value="ECO:0007669"/>
    <property type="project" value="UniProtKB-ARBA"/>
</dbReference>
<comment type="caution">
    <text evidence="2">The sequence shown here is derived from an EMBL/GenBank/DDBJ whole genome shotgun (WGS) entry which is preliminary data.</text>
</comment>
<sequence length="239" mass="24639">MSTTSTTSSEVDADRRVAVVTGGAGAIGGAIVARLAADHTVVVLDRTGDVPVDLGDSEAVRRAAQTVLERYGRCDVLVHSAAMVAFGPFDVLELDVWRRVQAVNVESALLLTQAFAPGMRERGFGRVIFIVSNTFWRPSGGHMLAYVASKGALIGMTRTLAVGLGADGIAVTAVAPGLTRTAATDVVPAKEFDDTAALQALPRPLTPDDTAAVVAMLAGDDAAALTGQTLTVDGGLVMH</sequence>